<sequence>MHFTILISVLIAAITGLAVKFIFDRFIKTQKEITWKEYGLVMAVIASLAAPGSVYVGWEMAKKNLVTFNEFWSGWETEAHKEDVKCYRDGPCRWEYDCDPYTVSYECNCNDKGECETCERTEYHDCPYVTKEMNYYARTTIGTYEIDRHRLPENPQAHRWRRFERIPDRVITNAGTGEHPFWTKVKERIAAGEPGPVTKKLEYNNYIYASEQKILQSFSADIEVYEKSGLFPVFQRHIYDFYYANKVYFIGLNPPNRKDWFDAMSYLNASFGKELQGDMHLVIVRNDSIASDPEKYALALKAYWQDTKRQGINALSKNSVVAVSLTDGEKIIWARSFTGMPVGNEMMLVALNNGLRGTELDPEKIIGKVKRKMKGGKAEDLYGNGVLENIIFGLKDPETRFKRISMSAKDPDDNGRGFLYLVDQVQPTKKQRIIIHVVTFFFCGLGWVIAIVIGDNGGAGLHFRKKR</sequence>
<comment type="caution">
    <text evidence="2">The sequence shown here is derived from an EMBL/GenBank/DDBJ whole genome shotgun (WGS) entry which is preliminary data.</text>
</comment>
<gene>
    <name evidence="2" type="ORF">A2227_03290</name>
</gene>
<dbReference type="AlphaFoldDB" id="A0A1F5SIJ8"/>
<reference evidence="2 3" key="1">
    <citation type="journal article" date="2016" name="Nat. Commun.">
        <title>Thousands of microbial genomes shed light on interconnected biogeochemical processes in an aquifer system.</title>
        <authorList>
            <person name="Anantharaman K."/>
            <person name="Brown C.T."/>
            <person name="Hug L.A."/>
            <person name="Sharon I."/>
            <person name="Castelle C.J."/>
            <person name="Probst A.J."/>
            <person name="Thomas B.C."/>
            <person name="Singh A."/>
            <person name="Wilkins M.J."/>
            <person name="Karaoz U."/>
            <person name="Brodie E.L."/>
            <person name="Williams K.H."/>
            <person name="Hubbard S.S."/>
            <person name="Banfield J.F."/>
        </authorList>
    </citation>
    <scope>NUCLEOTIDE SEQUENCE [LARGE SCALE GENOMIC DNA]</scope>
</reference>
<protein>
    <submittedName>
        <fullName evidence="2">Uncharacterized protein</fullName>
    </submittedName>
</protein>
<keyword evidence="1" id="KW-0472">Membrane</keyword>
<proteinExistence type="predicted"/>
<feature type="transmembrane region" description="Helical" evidence="1">
    <location>
        <begin position="433"/>
        <end position="453"/>
    </location>
</feature>
<evidence type="ECO:0000313" key="3">
    <source>
        <dbReference type="Proteomes" id="UP000178367"/>
    </source>
</evidence>
<organism evidence="2 3">
    <name type="scientific">Candidatus Falkowbacteria bacterium RIFOXYA2_FULL_47_19</name>
    <dbReference type="NCBI Taxonomy" id="1797994"/>
    <lineage>
        <taxon>Bacteria</taxon>
        <taxon>Candidatus Falkowiibacteriota</taxon>
    </lineage>
</organism>
<evidence type="ECO:0000256" key="1">
    <source>
        <dbReference type="SAM" id="Phobius"/>
    </source>
</evidence>
<dbReference type="Proteomes" id="UP000178367">
    <property type="component" value="Unassembled WGS sequence"/>
</dbReference>
<feature type="transmembrane region" description="Helical" evidence="1">
    <location>
        <begin position="38"/>
        <end position="58"/>
    </location>
</feature>
<name>A0A1F5SIJ8_9BACT</name>
<keyword evidence="1" id="KW-1133">Transmembrane helix</keyword>
<dbReference type="STRING" id="1797994.A2227_03290"/>
<evidence type="ECO:0000313" key="2">
    <source>
        <dbReference type="EMBL" id="OGF26283.1"/>
    </source>
</evidence>
<dbReference type="EMBL" id="MFGB01000016">
    <property type="protein sequence ID" value="OGF26283.1"/>
    <property type="molecule type" value="Genomic_DNA"/>
</dbReference>
<accession>A0A1F5SIJ8</accession>
<keyword evidence="1" id="KW-0812">Transmembrane</keyword>